<protein>
    <recommendedName>
        <fullName evidence="3">Bacterial Pleckstrin homology domain-containing protein</fullName>
    </recommendedName>
</protein>
<evidence type="ECO:0000313" key="2">
    <source>
        <dbReference type="Proteomes" id="UP000717981"/>
    </source>
</evidence>
<dbReference type="Proteomes" id="UP000717981">
    <property type="component" value="Unassembled WGS sequence"/>
</dbReference>
<reference evidence="1" key="1">
    <citation type="submission" date="2017-10" db="EMBL/GenBank/DDBJ databases">
        <title>Whole genome sequencing of members of genus Pseudoxanthomonas.</title>
        <authorList>
            <person name="Kumar S."/>
            <person name="Bansal K."/>
            <person name="Kaur A."/>
            <person name="Patil P."/>
            <person name="Sharma S."/>
            <person name="Patil P.B."/>
        </authorList>
    </citation>
    <scope>NUCLEOTIDE SEQUENCE</scope>
    <source>
        <strain evidence="1">DSM 22914</strain>
    </source>
</reference>
<comment type="caution">
    <text evidence="1">The sequence shown here is derived from an EMBL/GenBank/DDBJ whole genome shotgun (WGS) entry which is preliminary data.</text>
</comment>
<proteinExistence type="predicted"/>
<sequence length="79" mass="9018">LDEHTGLRPMARLWGMGLPGLRAGHYLLRDRTRAFCLLTRMDKVLVLPRRDGRRLLLTPARPRALLARLAELAEAPMHP</sequence>
<gene>
    <name evidence="1" type="ORF">CR938_14080</name>
</gene>
<evidence type="ECO:0008006" key="3">
    <source>
        <dbReference type="Google" id="ProtNLM"/>
    </source>
</evidence>
<feature type="non-terminal residue" evidence="1">
    <location>
        <position position="1"/>
    </location>
</feature>
<name>A0A921NRZ3_9GAMM</name>
<accession>A0A921NRZ3</accession>
<dbReference type="AlphaFoldDB" id="A0A921NRZ3"/>
<dbReference type="EMBL" id="PDWK01000125">
    <property type="protein sequence ID" value="KAF1684388.1"/>
    <property type="molecule type" value="Genomic_DNA"/>
</dbReference>
<evidence type="ECO:0000313" key="1">
    <source>
        <dbReference type="EMBL" id="KAF1684388.1"/>
    </source>
</evidence>
<organism evidence="1 2">
    <name type="scientific">Pseudoxanthomonas taiwanensis</name>
    <dbReference type="NCBI Taxonomy" id="176598"/>
    <lineage>
        <taxon>Bacteria</taxon>
        <taxon>Pseudomonadati</taxon>
        <taxon>Pseudomonadota</taxon>
        <taxon>Gammaproteobacteria</taxon>
        <taxon>Lysobacterales</taxon>
        <taxon>Lysobacteraceae</taxon>
        <taxon>Pseudoxanthomonas</taxon>
    </lineage>
</organism>
<keyword evidence="2" id="KW-1185">Reference proteome</keyword>